<comment type="subcellular location">
    <subcellularLocation>
        <location evidence="1">Membrane</location>
        <topology evidence="1">Multi-pass membrane protein</topology>
    </subcellularLocation>
</comment>
<dbReference type="PANTHER" id="PTHR23502">
    <property type="entry name" value="MAJOR FACILITATOR SUPERFAMILY"/>
    <property type="match status" value="1"/>
</dbReference>
<evidence type="ECO:0000256" key="1">
    <source>
        <dbReference type="ARBA" id="ARBA00004141"/>
    </source>
</evidence>
<dbReference type="Proteomes" id="UP000283841">
    <property type="component" value="Unassembled WGS sequence"/>
</dbReference>
<dbReference type="RefSeq" id="XP_028485472.1">
    <property type="nucleotide sequence ID" value="XM_028626767.1"/>
</dbReference>
<dbReference type="InterPro" id="IPR036259">
    <property type="entry name" value="MFS_trans_sf"/>
</dbReference>
<keyword evidence="3 5" id="KW-1133">Transmembrane helix</keyword>
<sequence length="551" mass="61930">MEMNYDEATLRQLEEELDTKIYPGTEIMTDVGTHHFVKSSGSSDRVLVPQPSNDPRDPLNWNKYWKFSAMSLATAVSFSQGLGPLALGPMFPDLMKSFNASLADVVQFTGVCILILGFSNFFWVPVQATFGRRPVLIFSTLICCVSNIWRAKATTYGSYMGACILNGFGAGPAESAQPEIVADIMFLHERGAYNTLYFTAYFGSLMIGPIIAGAMAQHVGWRSFFWFNVGLLGTVFVLLVFFFPETKWHRAHPNELKHSQEASVGVVNESNANESDLEKPTQVTQENLTHEETVERDPYLGRGSPSKRQFHIYQFDGNWIKTLLLNFWIPWKLHLYPIVEFAAFIVSWGASCYLTINLTQSQAFAGPPYNFSSQTIGFFNFAVWIGALIGMVTNGPLSDWISMRATKRNRGIREPEMRLPAMIPYLIISILGNFIVAFGSEYKWDWRVIVIVGYTCAGIQVVALPAIASTYAVDSYKPVAGSIFVTVTVNKNLWGYGFSKFITPWTEEAGYVPPIMLNMCLMVLWCSFGAVFYFFGKRCRKWTAKSDVHTM</sequence>
<evidence type="ECO:0000256" key="5">
    <source>
        <dbReference type="SAM" id="Phobius"/>
    </source>
</evidence>
<feature type="transmembrane region" description="Helical" evidence="5">
    <location>
        <begin position="195"/>
        <end position="217"/>
    </location>
</feature>
<dbReference type="AlphaFoldDB" id="A0A443HVH5"/>
<feature type="transmembrane region" description="Helical" evidence="5">
    <location>
        <begin position="223"/>
        <end position="243"/>
    </location>
</feature>
<evidence type="ECO:0000259" key="6">
    <source>
        <dbReference type="PROSITE" id="PS50850"/>
    </source>
</evidence>
<dbReference type="PANTHER" id="PTHR23502:SF149">
    <property type="entry name" value="TRANSPORTER, PUTATIVE-RELATED"/>
    <property type="match status" value="1"/>
</dbReference>
<evidence type="ECO:0000313" key="8">
    <source>
        <dbReference type="Proteomes" id="UP000283841"/>
    </source>
</evidence>
<evidence type="ECO:0000256" key="3">
    <source>
        <dbReference type="ARBA" id="ARBA00022989"/>
    </source>
</evidence>
<feature type="transmembrane region" description="Helical" evidence="5">
    <location>
        <begin position="479"/>
        <end position="499"/>
    </location>
</feature>
<feature type="transmembrane region" description="Helical" evidence="5">
    <location>
        <begin position="376"/>
        <end position="398"/>
    </location>
</feature>
<comment type="caution">
    <text evidence="7">The sequence shown here is derived from an EMBL/GenBank/DDBJ whole genome shotgun (WGS) entry which is preliminary data.</text>
</comment>
<feature type="domain" description="Major facilitator superfamily (MFS) profile" evidence="6">
    <location>
        <begin position="69"/>
        <end position="551"/>
    </location>
</feature>
<dbReference type="GO" id="GO:0005886">
    <property type="term" value="C:plasma membrane"/>
    <property type="evidence" value="ECO:0007669"/>
    <property type="project" value="TreeGrafter"/>
</dbReference>
<keyword evidence="2 5" id="KW-0812">Transmembrane</keyword>
<feature type="transmembrane region" description="Helical" evidence="5">
    <location>
        <begin position="64"/>
        <end position="85"/>
    </location>
</feature>
<feature type="transmembrane region" description="Helical" evidence="5">
    <location>
        <begin position="511"/>
        <end position="535"/>
    </location>
</feature>
<dbReference type="InterPro" id="IPR020846">
    <property type="entry name" value="MFS_dom"/>
</dbReference>
<evidence type="ECO:0000256" key="2">
    <source>
        <dbReference type="ARBA" id="ARBA00022692"/>
    </source>
</evidence>
<gene>
    <name evidence="7" type="ORF">C8Q69DRAFT_268267</name>
</gene>
<feature type="transmembrane region" description="Helical" evidence="5">
    <location>
        <begin position="446"/>
        <end position="467"/>
    </location>
</feature>
<evidence type="ECO:0000256" key="4">
    <source>
        <dbReference type="ARBA" id="ARBA00023136"/>
    </source>
</evidence>
<keyword evidence="4 5" id="KW-0472">Membrane</keyword>
<proteinExistence type="predicted"/>
<evidence type="ECO:0000313" key="7">
    <source>
        <dbReference type="EMBL" id="RWQ95827.1"/>
    </source>
</evidence>
<dbReference type="InterPro" id="IPR011701">
    <property type="entry name" value="MFS"/>
</dbReference>
<accession>A0A443HVH5</accession>
<keyword evidence="8" id="KW-1185">Reference proteome</keyword>
<feature type="transmembrane region" description="Helical" evidence="5">
    <location>
        <begin position="335"/>
        <end position="356"/>
    </location>
</feature>
<organism evidence="7 8">
    <name type="scientific">Byssochlamys spectabilis</name>
    <name type="common">Paecilomyces variotii</name>
    <dbReference type="NCBI Taxonomy" id="264951"/>
    <lineage>
        <taxon>Eukaryota</taxon>
        <taxon>Fungi</taxon>
        <taxon>Dikarya</taxon>
        <taxon>Ascomycota</taxon>
        <taxon>Pezizomycotina</taxon>
        <taxon>Eurotiomycetes</taxon>
        <taxon>Eurotiomycetidae</taxon>
        <taxon>Eurotiales</taxon>
        <taxon>Thermoascaceae</taxon>
        <taxon>Paecilomyces</taxon>
    </lineage>
</organism>
<dbReference type="VEuPathDB" id="FungiDB:C8Q69DRAFT_268267"/>
<reference evidence="7 8" key="1">
    <citation type="journal article" date="2018" name="Front. Microbiol.">
        <title>Genomic and genetic insights into a cosmopolitan fungus, Paecilomyces variotii (Eurotiales).</title>
        <authorList>
            <person name="Urquhart A.S."/>
            <person name="Mondo S.J."/>
            <person name="Makela M.R."/>
            <person name="Hane J.K."/>
            <person name="Wiebenga A."/>
            <person name="He G."/>
            <person name="Mihaltcheva S."/>
            <person name="Pangilinan J."/>
            <person name="Lipzen A."/>
            <person name="Barry K."/>
            <person name="de Vries R.P."/>
            <person name="Grigoriev I.V."/>
            <person name="Idnurm A."/>
        </authorList>
    </citation>
    <scope>NUCLEOTIDE SEQUENCE [LARGE SCALE GENOMIC DNA]</scope>
    <source>
        <strain evidence="7 8">CBS 101075</strain>
    </source>
</reference>
<protein>
    <submittedName>
        <fullName evidence="7">Putative MFS transporter</fullName>
    </submittedName>
</protein>
<dbReference type="GeneID" id="39596044"/>
<dbReference type="SUPFAM" id="SSF103473">
    <property type="entry name" value="MFS general substrate transporter"/>
    <property type="match status" value="1"/>
</dbReference>
<dbReference type="Gene3D" id="1.20.1720.10">
    <property type="entry name" value="Multidrug resistance protein D"/>
    <property type="match status" value="1"/>
</dbReference>
<dbReference type="STRING" id="264951.A0A443HVH5"/>
<name>A0A443HVH5_BYSSP</name>
<dbReference type="Pfam" id="PF07690">
    <property type="entry name" value="MFS_1"/>
    <property type="match status" value="1"/>
</dbReference>
<dbReference type="EMBL" id="RCNU01000005">
    <property type="protein sequence ID" value="RWQ95827.1"/>
    <property type="molecule type" value="Genomic_DNA"/>
</dbReference>
<feature type="transmembrane region" description="Helical" evidence="5">
    <location>
        <begin position="105"/>
        <end position="124"/>
    </location>
</feature>
<dbReference type="PROSITE" id="PS50850">
    <property type="entry name" value="MFS"/>
    <property type="match status" value="1"/>
</dbReference>
<feature type="transmembrane region" description="Helical" evidence="5">
    <location>
        <begin position="419"/>
        <end position="440"/>
    </location>
</feature>
<dbReference type="GO" id="GO:0022857">
    <property type="term" value="F:transmembrane transporter activity"/>
    <property type="evidence" value="ECO:0007669"/>
    <property type="project" value="InterPro"/>
</dbReference>
<dbReference type="Gene3D" id="1.20.1250.20">
    <property type="entry name" value="MFS general substrate transporter like domains"/>
    <property type="match status" value="1"/>
</dbReference>